<protein>
    <recommendedName>
        <fullName evidence="2">protein-glutamate methylesterase</fullName>
        <ecNumber evidence="2">3.1.1.61</ecNumber>
    </recommendedName>
</protein>
<comment type="caution">
    <text evidence="7">The sequence shown here is derived from an EMBL/GenBank/DDBJ whole genome shotgun (WGS) entry which is preliminary data.</text>
</comment>
<dbReference type="GO" id="GO:0000156">
    <property type="term" value="F:phosphorelay response regulator activity"/>
    <property type="evidence" value="ECO:0007669"/>
    <property type="project" value="InterPro"/>
</dbReference>
<dbReference type="EMBL" id="QFPO01000005">
    <property type="protein sequence ID" value="PZQ16572.1"/>
    <property type="molecule type" value="Genomic_DNA"/>
</dbReference>
<proteinExistence type="predicted"/>
<evidence type="ECO:0000256" key="1">
    <source>
        <dbReference type="ARBA" id="ARBA00022801"/>
    </source>
</evidence>
<reference evidence="7 8" key="1">
    <citation type="submission" date="2017-08" db="EMBL/GenBank/DDBJ databases">
        <title>Infants hospitalized years apart are colonized by the same room-sourced microbial strains.</title>
        <authorList>
            <person name="Brooks B."/>
            <person name="Olm M.R."/>
            <person name="Firek B.A."/>
            <person name="Baker R."/>
            <person name="Thomas B.C."/>
            <person name="Morowitz M.J."/>
            <person name="Banfield J.F."/>
        </authorList>
    </citation>
    <scope>NUCLEOTIDE SEQUENCE [LARGE SCALE GENOMIC DNA]</scope>
    <source>
        <strain evidence="7">S2_005_003_R2_42</strain>
    </source>
</reference>
<dbReference type="InterPro" id="IPR035909">
    <property type="entry name" value="CheB_C"/>
</dbReference>
<accession>A0A2W5KI11</accession>
<evidence type="ECO:0000256" key="4">
    <source>
        <dbReference type="PROSITE-ProRule" id="PRU00050"/>
    </source>
</evidence>
<feature type="active site" evidence="4">
    <location>
        <position position="494"/>
    </location>
</feature>
<feature type="domain" description="CheB-type methylesterase" evidence="6">
    <location>
        <begin position="482"/>
        <end position="652"/>
    </location>
</feature>
<dbReference type="Pfam" id="PF01339">
    <property type="entry name" value="CheB_methylest"/>
    <property type="match status" value="1"/>
</dbReference>
<comment type="catalytic activity">
    <reaction evidence="3">
        <text>[protein]-L-glutamate 5-O-methyl ester + H2O = L-glutamyl-[protein] + methanol + H(+)</text>
        <dbReference type="Rhea" id="RHEA:23236"/>
        <dbReference type="Rhea" id="RHEA-COMP:10208"/>
        <dbReference type="Rhea" id="RHEA-COMP:10311"/>
        <dbReference type="ChEBI" id="CHEBI:15377"/>
        <dbReference type="ChEBI" id="CHEBI:15378"/>
        <dbReference type="ChEBI" id="CHEBI:17790"/>
        <dbReference type="ChEBI" id="CHEBI:29973"/>
        <dbReference type="ChEBI" id="CHEBI:82795"/>
        <dbReference type="EC" id="3.1.1.61"/>
    </reaction>
</comment>
<feature type="region of interest" description="Disordered" evidence="5">
    <location>
        <begin position="112"/>
        <end position="134"/>
    </location>
</feature>
<dbReference type="PANTHER" id="PTHR42872">
    <property type="entry name" value="PROTEIN-GLUTAMATE METHYLESTERASE/PROTEIN-GLUTAMINE GLUTAMINASE"/>
    <property type="match status" value="1"/>
</dbReference>
<gene>
    <name evidence="7" type="ORF">DI564_08085</name>
</gene>
<dbReference type="GO" id="GO:0008984">
    <property type="term" value="F:protein-glutamate methylesterase activity"/>
    <property type="evidence" value="ECO:0007669"/>
    <property type="project" value="UniProtKB-EC"/>
</dbReference>
<evidence type="ECO:0000313" key="7">
    <source>
        <dbReference type="EMBL" id="PZQ16572.1"/>
    </source>
</evidence>
<dbReference type="GO" id="GO:0006935">
    <property type="term" value="P:chemotaxis"/>
    <property type="evidence" value="ECO:0007669"/>
    <property type="project" value="UniProtKB-UniRule"/>
</dbReference>
<dbReference type="GO" id="GO:0005737">
    <property type="term" value="C:cytoplasm"/>
    <property type="evidence" value="ECO:0007669"/>
    <property type="project" value="InterPro"/>
</dbReference>
<sequence>MANQTSVPVALLFQTDELGRHLRAVLNDIGTPIVYESTTHAIDRVSLEQSGARVVVVNLDSELDGDLDQVYDLLGDGSYRVLINEGHVSSRLSGWDQARWMRHLAAKILDTPAVTDPPRPAGAEPVPAPPAQAGAVPTAEPVAAIDEAATPPSDTVEIAIDRFDEAVPASPEASAAADLGLADIDEDEPFSFEDLDVAPPPAPPATGASIAFETDDAEVPLAAVSPDAEPVEFESLEVEFVESASTGAAPLDLELIDLEPLDAPLASDAPQFDSTAAPRFAAPATADEDAQIDAVAFSDEESRLFAAFDTAGDGEPARRDDAPAADLDDWLSRAMADDPAAAIERPRWEDQPAETAARVARLDTQPVFSDSFQPAGDDPKPAVPAVPDWSLVSFDLDDAVAPQTPPPAPFGIEKISAAEYMAAASPYSDEATEETIETDGLSLELVPIEDAIAPQPASATHEVWLDGDAVAAAGAVSNATAGSTIDRVVVLCASIGGPEAIREVIGAIPKRYPALFVLVQHMGEEFIDLLAQQLARATALTVRVPSHGERVAAGDLLIAPPNRDLRVQRDGTVLIQPQNPPAPHQPSIDRILESLAGTFGADVLAIVFSGMSDDGAAGCSDVAAAGGQVWVQDPATCVVSEMVENALATGVVRFQGSPTSLAEHLAGLRDGAEARA</sequence>
<evidence type="ECO:0000256" key="2">
    <source>
        <dbReference type="ARBA" id="ARBA00039140"/>
    </source>
</evidence>
<dbReference type="PROSITE" id="PS50122">
    <property type="entry name" value="CHEB"/>
    <property type="match status" value="1"/>
</dbReference>
<dbReference type="InterPro" id="IPR000673">
    <property type="entry name" value="Sig_transdc_resp-reg_Me-estase"/>
</dbReference>
<dbReference type="Gene3D" id="3.40.50.180">
    <property type="entry name" value="Methylesterase CheB, C-terminal domain"/>
    <property type="match status" value="1"/>
</dbReference>
<feature type="compositionally biased region" description="Pro residues" evidence="5">
    <location>
        <begin position="115"/>
        <end position="130"/>
    </location>
</feature>
<dbReference type="Proteomes" id="UP000249046">
    <property type="component" value="Unassembled WGS sequence"/>
</dbReference>
<dbReference type="EC" id="3.1.1.61" evidence="2"/>
<evidence type="ECO:0000259" key="6">
    <source>
        <dbReference type="PROSITE" id="PS50122"/>
    </source>
</evidence>
<evidence type="ECO:0000256" key="5">
    <source>
        <dbReference type="SAM" id="MobiDB-lite"/>
    </source>
</evidence>
<dbReference type="SUPFAM" id="SSF52738">
    <property type="entry name" value="Methylesterase CheB, C-terminal domain"/>
    <property type="match status" value="1"/>
</dbReference>
<name>A0A2W5KI11_9GAMM</name>
<feature type="active site" evidence="4">
    <location>
        <position position="521"/>
    </location>
</feature>
<feature type="active site" evidence="4">
    <location>
        <position position="614"/>
    </location>
</feature>
<keyword evidence="1 4" id="KW-0378">Hydrolase</keyword>
<evidence type="ECO:0000313" key="8">
    <source>
        <dbReference type="Proteomes" id="UP000249046"/>
    </source>
</evidence>
<keyword evidence="4" id="KW-0145">Chemotaxis</keyword>
<dbReference type="AlphaFoldDB" id="A0A2W5KI11"/>
<evidence type="ECO:0000256" key="3">
    <source>
        <dbReference type="ARBA" id="ARBA00048267"/>
    </source>
</evidence>
<organism evidence="7 8">
    <name type="scientific">Rhodanobacter denitrificans</name>
    <dbReference type="NCBI Taxonomy" id="666685"/>
    <lineage>
        <taxon>Bacteria</taxon>
        <taxon>Pseudomonadati</taxon>
        <taxon>Pseudomonadota</taxon>
        <taxon>Gammaproteobacteria</taxon>
        <taxon>Lysobacterales</taxon>
        <taxon>Rhodanobacteraceae</taxon>
        <taxon>Rhodanobacter</taxon>
    </lineage>
</organism>
<dbReference type="CDD" id="cd16432">
    <property type="entry name" value="CheB_Rec"/>
    <property type="match status" value="1"/>
</dbReference>
<dbReference type="PANTHER" id="PTHR42872:SF6">
    <property type="entry name" value="PROTEIN-GLUTAMATE METHYLESTERASE_PROTEIN-GLUTAMINE GLUTAMINASE"/>
    <property type="match status" value="1"/>
</dbReference>